<comment type="similarity">
    <text evidence="1 2">Belongs to the LOG family.</text>
</comment>
<protein>
    <recommendedName>
        <fullName evidence="2">Cytokinin riboside 5'-monophosphate phosphoribohydrolase</fullName>
        <ecNumber evidence="2">3.2.2.n1</ecNumber>
    </recommendedName>
</protein>
<keyword evidence="2" id="KW-0203">Cytokinin biosynthesis</keyword>
<reference evidence="3 4" key="1">
    <citation type="submission" date="2014-06" db="EMBL/GenBank/DDBJ databases">
        <title>Draft genome sequence of the putrescine producing strain Lactococcus lactis subsp cremoris GE214.</title>
        <authorList>
            <person name="Ladero V."/>
            <person name="Linares D.M."/>
            <person name="del Rio B."/>
            <person name="Mayo B."/>
            <person name="Martin M.C."/>
            <person name="Fernandez M."/>
            <person name="Alvarez M.A."/>
        </authorList>
    </citation>
    <scope>NUCLEOTIDE SEQUENCE [LARGE SCALE GENOMIC DNA]</scope>
    <source>
        <strain evidence="3 4">GE214</strain>
    </source>
</reference>
<proteinExistence type="inferred from homology"/>
<sequence length="184" mass="20304">MNVTVFLSSRDGKNPIYKDTSEKLGRLLAQSGHTLVYGGSKEGCMGMVSDSVIQNKGQVIAVYPAGVLPLEPPRQNASKLYLTNDIAERKRKLIDLGEAFVILAGGFGTLEESFQLLTEMSINQTRVRPVIFVGQKFYQPLFDLLRLQLKEGMISKEVIDAISLVDSAEETIELLGDLKLEQVV</sequence>
<dbReference type="Pfam" id="PF03641">
    <property type="entry name" value="Lysine_decarbox"/>
    <property type="match status" value="1"/>
</dbReference>
<evidence type="ECO:0000256" key="1">
    <source>
        <dbReference type="ARBA" id="ARBA00006763"/>
    </source>
</evidence>
<comment type="caution">
    <text evidence="3">The sequence shown here is derived from an EMBL/GenBank/DDBJ whole genome shotgun (WGS) entry which is preliminary data.</text>
</comment>
<dbReference type="RefSeq" id="WP_042747628.1">
    <property type="nucleotide sequence ID" value="NZ_AZSI01000004.1"/>
</dbReference>
<evidence type="ECO:0000256" key="2">
    <source>
        <dbReference type="RuleBase" id="RU363015"/>
    </source>
</evidence>
<dbReference type="GO" id="GO:0016799">
    <property type="term" value="F:hydrolase activity, hydrolyzing N-glycosyl compounds"/>
    <property type="evidence" value="ECO:0007669"/>
    <property type="project" value="TreeGrafter"/>
</dbReference>
<evidence type="ECO:0000313" key="3">
    <source>
        <dbReference type="EMBL" id="KEY63635.1"/>
    </source>
</evidence>
<evidence type="ECO:0000313" key="4">
    <source>
        <dbReference type="Proteomes" id="UP000028401"/>
    </source>
</evidence>
<dbReference type="InterPro" id="IPR031100">
    <property type="entry name" value="LOG_fam"/>
</dbReference>
<dbReference type="GO" id="GO:0005829">
    <property type="term" value="C:cytosol"/>
    <property type="evidence" value="ECO:0007669"/>
    <property type="project" value="TreeGrafter"/>
</dbReference>
<dbReference type="PATRIC" id="fig|1415168.3.peg.218"/>
<dbReference type="InterPro" id="IPR005269">
    <property type="entry name" value="LOG"/>
</dbReference>
<dbReference type="GO" id="GO:0009691">
    <property type="term" value="P:cytokinin biosynthetic process"/>
    <property type="evidence" value="ECO:0007669"/>
    <property type="project" value="UniProtKB-UniRule"/>
</dbReference>
<dbReference type="PANTHER" id="PTHR31223:SF70">
    <property type="entry name" value="LOG FAMILY PROTEIN YJL055W"/>
    <property type="match status" value="1"/>
</dbReference>
<dbReference type="Proteomes" id="UP000028401">
    <property type="component" value="Unassembled WGS sequence"/>
</dbReference>
<dbReference type="SUPFAM" id="SSF102405">
    <property type="entry name" value="MCP/YpsA-like"/>
    <property type="match status" value="1"/>
</dbReference>
<dbReference type="PANTHER" id="PTHR31223">
    <property type="entry name" value="LOG FAMILY PROTEIN YJL055W"/>
    <property type="match status" value="1"/>
</dbReference>
<organism evidence="3 4">
    <name type="scientific">Lactococcus cremoris subsp. cremoris GE214</name>
    <dbReference type="NCBI Taxonomy" id="1415168"/>
    <lineage>
        <taxon>Bacteria</taxon>
        <taxon>Bacillati</taxon>
        <taxon>Bacillota</taxon>
        <taxon>Bacilli</taxon>
        <taxon>Lactobacillales</taxon>
        <taxon>Streptococcaceae</taxon>
        <taxon>Lactococcus</taxon>
        <taxon>Lactococcus cremoris subsp. cremoris</taxon>
    </lineage>
</organism>
<name>A0A084AEA6_LACLC</name>
<keyword evidence="2" id="KW-0378">Hydrolase</keyword>
<dbReference type="EMBL" id="AZSI01000004">
    <property type="protein sequence ID" value="KEY63635.1"/>
    <property type="molecule type" value="Genomic_DNA"/>
</dbReference>
<dbReference type="EC" id="3.2.2.n1" evidence="2"/>
<dbReference type="AlphaFoldDB" id="A0A084AEA6"/>
<accession>A0A084AEA6</accession>
<dbReference type="Gene3D" id="3.40.50.450">
    <property type="match status" value="1"/>
</dbReference>
<gene>
    <name evidence="3" type="ORF">U725_00208</name>
</gene>
<dbReference type="NCBIfam" id="TIGR00730">
    <property type="entry name" value="Rossman fold protein, TIGR00730 family"/>
    <property type="match status" value="1"/>
</dbReference>